<dbReference type="PANTHER" id="PTHR43895:SF152">
    <property type="entry name" value="SERINE_THREONINE-PROTEIN KINASE TOS3"/>
    <property type="match status" value="1"/>
</dbReference>
<evidence type="ECO:0000313" key="10">
    <source>
        <dbReference type="Proteomes" id="UP000292447"/>
    </source>
</evidence>
<reference evidence="10" key="1">
    <citation type="submission" date="2019-03" db="EMBL/GenBank/DDBJ databases">
        <title>Snf2 controls pulcherriminic acid biosynthesis and connects pigmentation and antifungal activity of the yeast Metschnikowia pulcherrima.</title>
        <authorList>
            <person name="Gore-Lloyd D."/>
            <person name="Sumann I."/>
            <person name="Brachmann A.O."/>
            <person name="Schneeberger K."/>
            <person name="Ortiz-Merino R.A."/>
            <person name="Moreno-Beltran M."/>
            <person name="Schlaefli M."/>
            <person name="Kirner P."/>
            <person name="Santos Kron A."/>
            <person name="Wolfe K.H."/>
            <person name="Piel J."/>
            <person name="Ahrens C.H."/>
            <person name="Henk D."/>
            <person name="Freimoser F.M."/>
        </authorList>
    </citation>
    <scope>NUCLEOTIDE SEQUENCE [LARGE SCALE GENOMIC DNA]</scope>
    <source>
        <strain evidence="10">APC 1.2</strain>
    </source>
</reference>
<keyword evidence="1" id="KW-0723">Serine/threonine-protein kinase</keyword>
<dbReference type="SMART" id="SM00220">
    <property type="entry name" value="S_TKc"/>
    <property type="match status" value="1"/>
</dbReference>
<dbReference type="Pfam" id="PF00069">
    <property type="entry name" value="Pkinase"/>
    <property type="match status" value="3"/>
</dbReference>
<dbReference type="GO" id="GO:0007165">
    <property type="term" value="P:signal transduction"/>
    <property type="evidence" value="ECO:0007669"/>
    <property type="project" value="TreeGrafter"/>
</dbReference>
<feature type="compositionally biased region" description="Low complexity" evidence="7">
    <location>
        <begin position="944"/>
        <end position="961"/>
    </location>
</feature>
<dbReference type="PROSITE" id="PS50011">
    <property type="entry name" value="PROTEIN_KINASE_DOM"/>
    <property type="match status" value="1"/>
</dbReference>
<dbReference type="SUPFAM" id="SSF56112">
    <property type="entry name" value="Protein kinase-like (PK-like)"/>
    <property type="match status" value="1"/>
</dbReference>
<feature type="compositionally biased region" description="Basic and acidic residues" evidence="7">
    <location>
        <begin position="1137"/>
        <end position="1157"/>
    </location>
</feature>
<feature type="region of interest" description="Disordered" evidence="7">
    <location>
        <begin position="1135"/>
        <end position="1162"/>
    </location>
</feature>
<evidence type="ECO:0000313" key="9">
    <source>
        <dbReference type="EMBL" id="QBM91046.1"/>
    </source>
</evidence>
<feature type="region of interest" description="Disordered" evidence="7">
    <location>
        <begin position="592"/>
        <end position="710"/>
    </location>
</feature>
<keyword evidence="10" id="KW-1185">Reference proteome</keyword>
<feature type="compositionally biased region" description="Polar residues" evidence="7">
    <location>
        <begin position="802"/>
        <end position="814"/>
    </location>
</feature>
<feature type="region of interest" description="Disordered" evidence="7">
    <location>
        <begin position="63"/>
        <end position="88"/>
    </location>
</feature>
<keyword evidence="4 9" id="KW-0418">Kinase</keyword>
<feature type="compositionally biased region" description="Polar residues" evidence="7">
    <location>
        <begin position="661"/>
        <end position="701"/>
    </location>
</feature>
<keyword evidence="5 6" id="KW-0067">ATP-binding</keyword>
<protein>
    <submittedName>
        <fullName evidence="9">Calcium/calmodulin-dependent protein kinase kinase</fullName>
    </submittedName>
</protein>
<feature type="region of interest" description="Disordered" evidence="7">
    <location>
        <begin position="412"/>
        <end position="433"/>
    </location>
</feature>
<evidence type="ECO:0000259" key="8">
    <source>
        <dbReference type="PROSITE" id="PS50011"/>
    </source>
</evidence>
<evidence type="ECO:0000256" key="1">
    <source>
        <dbReference type="ARBA" id="ARBA00022527"/>
    </source>
</evidence>
<proteinExistence type="predicted"/>
<dbReference type="AlphaFoldDB" id="A0A4P6XWN9"/>
<evidence type="ECO:0000256" key="7">
    <source>
        <dbReference type="SAM" id="MobiDB-lite"/>
    </source>
</evidence>
<evidence type="ECO:0000256" key="2">
    <source>
        <dbReference type="ARBA" id="ARBA00022679"/>
    </source>
</evidence>
<dbReference type="InterPro" id="IPR011009">
    <property type="entry name" value="Kinase-like_dom_sf"/>
</dbReference>
<dbReference type="PROSITE" id="PS00107">
    <property type="entry name" value="PROTEIN_KINASE_ATP"/>
    <property type="match status" value="1"/>
</dbReference>
<dbReference type="GO" id="GO:0004674">
    <property type="term" value="F:protein serine/threonine kinase activity"/>
    <property type="evidence" value="ECO:0007669"/>
    <property type="project" value="UniProtKB-KW"/>
</dbReference>
<dbReference type="GO" id="GO:0030447">
    <property type="term" value="P:filamentous growth"/>
    <property type="evidence" value="ECO:0007669"/>
    <property type="project" value="UniProtKB-ARBA"/>
</dbReference>
<dbReference type="Proteomes" id="UP000292447">
    <property type="component" value="Chromosome VII"/>
</dbReference>
<feature type="compositionally biased region" description="Polar residues" evidence="7">
    <location>
        <begin position="76"/>
        <end position="87"/>
    </location>
</feature>
<dbReference type="PROSITE" id="PS00108">
    <property type="entry name" value="PROTEIN_KINASE_ST"/>
    <property type="match status" value="1"/>
</dbReference>
<evidence type="ECO:0000256" key="3">
    <source>
        <dbReference type="ARBA" id="ARBA00022741"/>
    </source>
</evidence>
<dbReference type="CDD" id="cd14008">
    <property type="entry name" value="STKc_LKB1_CaMKK"/>
    <property type="match status" value="1"/>
</dbReference>
<feature type="compositionally biased region" description="Polar residues" evidence="7">
    <location>
        <begin position="24"/>
        <end position="33"/>
    </location>
</feature>
<sequence>MSTGRPLSVPPNAAPVPPSLSPVCSAQNDTASDSPRAEEARQRQKLLGKMAHLLHRTVLRPETSELRPESLRAQAMTASPTSTSTVIDTARPTTPWLELSGQSRVKETTHVLLEYDPKLRRKVLNTYEILREIGRGEHGKVKLAKNLVNNELVAIKIVSRKLKDRLLRMRRPSHLSPALMGEYEAKIRREIAIMKRCDHKHIVRFKEVLDDRRLYKIYLVLEYMDRGEIKWKRQLPITTPRPLRLKLLEKIPCWLGQRRASSVAGPGPGPVGVNGLYAGQLDMSNNGPHAALTAVLPVTPGLATEDNDLLLNEFSPNLTFRQLRRIFRDVLLGLEYLHMQGIVHRDIKPANLLVSSDYTVKILDFGVSFASLLGSTDDGIYFSDMELAKTVGTPAFFAPELCQTPVFDTGNDSDEAGITNSPESPDSPGGKKPVCVPKVDHKIDIWAMGVTLYCLLFGRVPFNADSEFALFDVIVNEPLQFPELRTAFFPPQEITEHEFGLAKDLLSKMLEKDSLLRIDIAEIKQHPFVLMDLDQDPARLQEFLFLNVGYAETGMGRSLLAFDGPSRGQDDSPTVGVGKRVGGSILRALSNDSAPSLDVSPIHATAKEHEPKNEHEFEDGDERAHEHAFGRNGRNRLRETSTLQTNHAESGVSLPFKIDTKSSPSTPAQLSGQWSPQYTSPNSPYSPNAPTPQGSQASHTRAISPLPYPRRGSLAISNPLLQDVLDFGATIRRDSQSSQEAPQIETKRNVGGDLYMKNQSAIDAFKDIQKSDKKRRKSSIFATLSRSSSISGGKHTKALDDSPTQTQLAAPVPISSNTDSLSKIKIGPISIDSNRRPSSVISLPLTESFASLDSFNDAYLTSKYQEHRKKKQAMRLLSENVTHSDPTLTRETDTTQGISEKFRNFNLGHLMSKEGKIPSAEPASDHDEVEPRAPKKTFINLNDSASDSYSSQSSCSLSSSSENEEEGNLTLKFQSKVAPRLRPPFLSLSNRAFSHESNLTDLAHLPKTNYYTPYLFQGLLHELEDVPESLIGGSSAALLPVVEAGKPASVAEKAPPLALNELLKLKIGQNNPVQSSPLRTEIVGTPDSSKLDAVMHVALDEHLSRQASERRDSTIDEGYFNNHYKKEHVRYPLPFSKHLDADKESRTKQRDRGKLGLDARPSYNRSNSITLGLLQHEPADLE</sequence>
<dbReference type="Gene3D" id="1.10.510.10">
    <property type="entry name" value="Transferase(Phosphotransferase) domain 1"/>
    <property type="match status" value="1"/>
</dbReference>
<dbReference type="InterPro" id="IPR008271">
    <property type="entry name" value="Ser/Thr_kinase_AS"/>
</dbReference>
<dbReference type="InterPro" id="IPR000719">
    <property type="entry name" value="Prot_kinase_dom"/>
</dbReference>
<evidence type="ECO:0000256" key="6">
    <source>
        <dbReference type="PROSITE-ProRule" id="PRU10141"/>
    </source>
</evidence>
<dbReference type="InterPro" id="IPR017441">
    <property type="entry name" value="Protein_kinase_ATP_BS"/>
</dbReference>
<organism evidence="9 10">
    <name type="scientific">Metschnikowia aff. pulcherrima</name>
    <dbReference type="NCBI Taxonomy" id="2163413"/>
    <lineage>
        <taxon>Eukaryota</taxon>
        <taxon>Fungi</taxon>
        <taxon>Dikarya</taxon>
        <taxon>Ascomycota</taxon>
        <taxon>Saccharomycotina</taxon>
        <taxon>Pichiomycetes</taxon>
        <taxon>Metschnikowiaceae</taxon>
        <taxon>Metschnikowia</taxon>
    </lineage>
</organism>
<feature type="domain" description="Protein kinase" evidence="8">
    <location>
        <begin position="127"/>
        <end position="529"/>
    </location>
</feature>
<feature type="compositionally biased region" description="Basic and acidic residues" evidence="7">
    <location>
        <begin position="605"/>
        <end position="615"/>
    </location>
</feature>
<keyword evidence="2" id="KW-0808">Transferase</keyword>
<dbReference type="PANTHER" id="PTHR43895">
    <property type="entry name" value="CALCIUM/CALMODULIN-DEPENDENT PROTEIN KINASE KINASE-RELATED"/>
    <property type="match status" value="1"/>
</dbReference>
<accession>A0A4P6XWN9</accession>
<dbReference type="GO" id="GO:0005524">
    <property type="term" value="F:ATP binding"/>
    <property type="evidence" value="ECO:0007669"/>
    <property type="project" value="UniProtKB-UniRule"/>
</dbReference>
<dbReference type="STRING" id="2163413.A0A4P6XWN9"/>
<keyword evidence="3 6" id="KW-0547">Nucleotide-binding</keyword>
<feature type="region of interest" description="Disordered" evidence="7">
    <location>
        <begin position="1"/>
        <end position="38"/>
    </location>
</feature>
<feature type="compositionally biased region" description="Pro residues" evidence="7">
    <location>
        <begin position="8"/>
        <end position="20"/>
    </location>
</feature>
<evidence type="ECO:0000256" key="4">
    <source>
        <dbReference type="ARBA" id="ARBA00022777"/>
    </source>
</evidence>
<evidence type="ECO:0000256" key="5">
    <source>
        <dbReference type="ARBA" id="ARBA00022840"/>
    </source>
</evidence>
<name>A0A4P6XWN9_9ASCO</name>
<feature type="region of interest" description="Disordered" evidence="7">
    <location>
        <begin position="785"/>
        <end position="814"/>
    </location>
</feature>
<dbReference type="Gene3D" id="3.30.200.20">
    <property type="entry name" value="Phosphorylase Kinase, domain 1"/>
    <property type="match status" value="1"/>
</dbReference>
<feature type="region of interest" description="Disordered" evidence="7">
    <location>
        <begin position="941"/>
        <end position="968"/>
    </location>
</feature>
<feature type="binding site" evidence="6">
    <location>
        <position position="156"/>
    </location>
    <ligand>
        <name>ATP</name>
        <dbReference type="ChEBI" id="CHEBI:30616"/>
    </ligand>
</feature>
<dbReference type="EMBL" id="CP034462">
    <property type="protein sequence ID" value="QBM91046.1"/>
    <property type="molecule type" value="Genomic_DNA"/>
</dbReference>
<gene>
    <name evidence="9" type="primary">MPUL0G00880</name>
    <name evidence="9" type="ORF">METSCH_G00880</name>
</gene>